<comment type="caution">
    <text evidence="2">The sequence shown here is derived from an EMBL/GenBank/DDBJ whole genome shotgun (WGS) entry which is preliminary data.</text>
</comment>
<dbReference type="PANTHER" id="PTHR37507:SF2">
    <property type="entry name" value="SPORULATION PROTEIN YDCC"/>
    <property type="match status" value="1"/>
</dbReference>
<accession>A0A072NMC8</accession>
<dbReference type="EMBL" id="JJRY01000006">
    <property type="protein sequence ID" value="KEF38824.1"/>
    <property type="molecule type" value="Genomic_DNA"/>
</dbReference>
<dbReference type="OrthoDB" id="9785380at2"/>
<feature type="signal peptide" evidence="1">
    <location>
        <begin position="1"/>
        <end position="22"/>
    </location>
</feature>
<dbReference type="RefSeq" id="WP_035195367.1">
    <property type="nucleotide sequence ID" value="NZ_JJRY01000006.1"/>
</dbReference>
<keyword evidence="1" id="KW-0732">Signal</keyword>
<dbReference type="PANTHER" id="PTHR37507">
    <property type="entry name" value="SPORULATION PROTEIN YDCC"/>
    <property type="match status" value="1"/>
</dbReference>
<sequence>MKKGFSLLFLGLLLIIGLTACGAKSQEDVKKALNKQMEEMTGYKANATLTLQTGNEPQNYNIDIWRNKPDFYRVHLKSDNKDQSQMILRNDEGVFVITPALNKSFKFQSDWPENTSQAYLYESLVRDILDDKDAKFTATDSQYIFETKTNYQNNKTLPTQEITINKKDLTPAMVKVLDQDRQPLVQVEFAGFEFNPKFDANAFDLEKNKTGAEMDTPTMAQPANAKLMVLYPENTPKMELIEEKKVTTESGERIVLTYAGEKSFTLYEEVASVLPASTPILVDGEPIDLGFTIGTLTENAVSWSYDGVDFYLASEDLSQAEMAEIARSVQGQAIK</sequence>
<feature type="chain" id="PRO_5038421235" evidence="1">
    <location>
        <begin position="23"/>
        <end position="335"/>
    </location>
</feature>
<organism evidence="2 3">
    <name type="scientific">Schinkia azotoformans MEV2011</name>
    <dbReference type="NCBI Taxonomy" id="1348973"/>
    <lineage>
        <taxon>Bacteria</taxon>
        <taxon>Bacillati</taxon>
        <taxon>Bacillota</taxon>
        <taxon>Bacilli</taxon>
        <taxon>Bacillales</taxon>
        <taxon>Bacillaceae</taxon>
        <taxon>Calidifontibacillus/Schinkia group</taxon>
        <taxon>Schinkia</taxon>
    </lineage>
</organism>
<reference evidence="2 3" key="1">
    <citation type="submission" date="2014-04" db="EMBL/GenBank/DDBJ databases">
        <title>Draft genome sequence of Bacillus azotoformans MEV2011, a (co-) denitrifying strain unable to grow in the presence of oxygen.</title>
        <authorList>
            <person name="Nielsen M."/>
            <person name="Schreiber L."/>
            <person name="Finster K."/>
            <person name="Schramm A."/>
        </authorList>
    </citation>
    <scope>NUCLEOTIDE SEQUENCE [LARGE SCALE GENOMIC DNA]</scope>
    <source>
        <strain evidence="2 3">MEV2011</strain>
    </source>
</reference>
<evidence type="ECO:0000313" key="3">
    <source>
        <dbReference type="Proteomes" id="UP000027936"/>
    </source>
</evidence>
<dbReference type="PATRIC" id="fig|1348973.3.peg.1986"/>
<proteinExistence type="predicted"/>
<keyword evidence="2" id="KW-0449">Lipoprotein</keyword>
<name>A0A072NMC8_SCHAZ</name>
<dbReference type="InterPro" id="IPR029046">
    <property type="entry name" value="LolA/LolB/LppX"/>
</dbReference>
<evidence type="ECO:0000256" key="1">
    <source>
        <dbReference type="SAM" id="SignalP"/>
    </source>
</evidence>
<dbReference type="AlphaFoldDB" id="A0A072NMC8"/>
<evidence type="ECO:0000313" key="2">
    <source>
        <dbReference type="EMBL" id="KEF38824.1"/>
    </source>
</evidence>
<gene>
    <name evidence="2" type="ORF">M670_02038</name>
</gene>
<dbReference type="SUPFAM" id="SSF89392">
    <property type="entry name" value="Prokaryotic lipoproteins and lipoprotein localization factors"/>
    <property type="match status" value="1"/>
</dbReference>
<dbReference type="PROSITE" id="PS51257">
    <property type="entry name" value="PROKAR_LIPOPROTEIN"/>
    <property type="match status" value="1"/>
</dbReference>
<dbReference type="InterPro" id="IPR052944">
    <property type="entry name" value="Sporulation_related"/>
</dbReference>
<dbReference type="Proteomes" id="UP000027936">
    <property type="component" value="Unassembled WGS sequence"/>
</dbReference>
<dbReference type="Gene3D" id="2.50.20.10">
    <property type="entry name" value="Lipoprotein localisation LolA/LolB/LppX"/>
    <property type="match status" value="1"/>
</dbReference>
<protein>
    <submittedName>
        <fullName evidence="2">Outer membrane lipoprotein-sorting protein</fullName>
    </submittedName>
</protein>